<dbReference type="EMBL" id="MEIU01000057">
    <property type="protein sequence ID" value="PIT59922.1"/>
    <property type="molecule type" value="Genomic_DNA"/>
</dbReference>
<dbReference type="Pfam" id="PF16695">
    <property type="entry name" value="Tai4"/>
    <property type="match status" value="1"/>
</dbReference>
<proteinExistence type="predicted"/>
<evidence type="ECO:0000313" key="1">
    <source>
        <dbReference type="EMBL" id="PIT59922.1"/>
    </source>
</evidence>
<dbReference type="AlphaFoldDB" id="A0A855FP23"/>
<organism evidence="1 2">
    <name type="scientific">Snodgrassella alvi</name>
    <dbReference type="NCBI Taxonomy" id="1196083"/>
    <lineage>
        <taxon>Bacteria</taxon>
        <taxon>Pseudomonadati</taxon>
        <taxon>Pseudomonadota</taxon>
        <taxon>Betaproteobacteria</taxon>
        <taxon>Neisseriales</taxon>
        <taxon>Neisseriaceae</taxon>
        <taxon>Snodgrassella</taxon>
    </lineage>
</organism>
<gene>
    <name evidence="1" type="ORF">BHC57_06515</name>
</gene>
<evidence type="ECO:0000313" key="2">
    <source>
        <dbReference type="Proteomes" id="UP000230463"/>
    </source>
</evidence>
<comment type="caution">
    <text evidence="1">The sequence shown here is derived from an EMBL/GenBank/DDBJ whole genome shotgun (WGS) entry which is preliminary data.</text>
</comment>
<accession>A0A855FP23</accession>
<protein>
    <recommendedName>
        <fullName evidence="3">Type VI secretion protein</fullName>
    </recommendedName>
</protein>
<dbReference type="InterPro" id="IPR038314">
    <property type="entry name" value="T6SS_sf"/>
</dbReference>
<name>A0A855FP23_9NEIS</name>
<evidence type="ECO:0008006" key="3">
    <source>
        <dbReference type="Google" id="ProtNLM"/>
    </source>
</evidence>
<dbReference type="Gene3D" id="1.20.120.1620">
    <property type="match status" value="1"/>
</dbReference>
<reference evidence="1 2" key="1">
    <citation type="journal article" date="2017" name="MBio">
        <title>Type VI secretion-mediated competition in the bee gut microbiome.</title>
        <authorList>
            <person name="Steele M.I."/>
            <person name="Kwong W.K."/>
            <person name="Powell J.E."/>
            <person name="Whiteley M."/>
            <person name="Moran N.A."/>
        </authorList>
    </citation>
    <scope>NUCLEOTIDE SEQUENCE [LARGE SCALE GENOMIC DNA]</scope>
    <source>
        <strain evidence="1 2">HK3</strain>
    </source>
</reference>
<dbReference type="Proteomes" id="UP000230463">
    <property type="component" value="Unassembled WGS sequence"/>
</dbReference>
<dbReference type="InterPro" id="IPR032032">
    <property type="entry name" value="Tai4"/>
</dbReference>
<sequence length="134" mass="15103">MLSISAASAQERPLLKNDLENFTLSYCLAQSGFGEILRQEAKAAVGAYVERGRYPAEAYEEAVQVVHDYLNRSYKSYTEGIQLTVMKCIDASQSNEIAVIRKRYLQKKYSLFSSVVQDVPQQNISVPQTEMVLI</sequence>